<sequence>MDISDLQVFKAVVDSGGISRAAEQLHRVPSNVTARIQKLEQALQQPLFLREKNRLKITPAGKRLLVYAEQMLRLRQQAIDDLTDPEPGGTLRIGSMESTSAAHLPPILSAYHREFSLVDIELRTGASGTLVDLVLQGELDVALAADPVPDDRLCMHPCFEEQLLIVKPAALSHSCGAAELPEPLSVVTFTQSCSYRNRIQRWLDGDNRRPDRTIEIPSHHTMLACVLAGMGIALVPRAVLALHPQFSELATEDPGADISLATTWLIWRKDSTLPSITAFRDTIDRHIKATAADNSKDGGT</sequence>
<dbReference type="Pfam" id="PF03466">
    <property type="entry name" value="LysR_substrate"/>
    <property type="match status" value="1"/>
</dbReference>
<dbReference type="STRING" id="1821621.A8C75_00065"/>
<feature type="domain" description="HTH lysR-type" evidence="5">
    <location>
        <begin position="1"/>
        <end position="58"/>
    </location>
</feature>
<dbReference type="AlphaFoldDB" id="A0A1A9F5M3"/>
<dbReference type="GO" id="GO:0003700">
    <property type="term" value="F:DNA-binding transcription factor activity"/>
    <property type="evidence" value="ECO:0007669"/>
    <property type="project" value="InterPro"/>
</dbReference>
<protein>
    <submittedName>
        <fullName evidence="6">LysR family transcriptional regulator</fullName>
    </submittedName>
</protein>
<dbReference type="EMBL" id="CP015839">
    <property type="protein sequence ID" value="ANG65033.1"/>
    <property type="molecule type" value="Genomic_DNA"/>
</dbReference>
<evidence type="ECO:0000256" key="1">
    <source>
        <dbReference type="ARBA" id="ARBA00009437"/>
    </source>
</evidence>
<dbReference type="PROSITE" id="PS50931">
    <property type="entry name" value="HTH_LYSR"/>
    <property type="match status" value="1"/>
</dbReference>
<evidence type="ECO:0000256" key="2">
    <source>
        <dbReference type="ARBA" id="ARBA00023015"/>
    </source>
</evidence>
<gene>
    <name evidence="6" type="ORF">A8C75_00065</name>
</gene>
<comment type="similarity">
    <text evidence="1">Belongs to the LysR transcriptional regulatory family.</text>
</comment>
<accession>A0A1A9F5M3</accession>
<reference evidence="6 7" key="2">
    <citation type="journal article" date="2018" name="Int. J. Syst. Evol. Microbiol.">
        <title>Marinobacterium aestuarii sp. nov., a benzene-degrading marine bacterium isolated from estuary sediment.</title>
        <authorList>
            <person name="Bae S.S."/>
            <person name="Jung J."/>
            <person name="Chung D."/>
            <person name="Baek K."/>
        </authorList>
    </citation>
    <scope>NUCLEOTIDE SEQUENCE [LARGE SCALE GENOMIC DNA]</scope>
    <source>
        <strain evidence="6 7">ST58-10</strain>
    </source>
</reference>
<dbReference type="Proteomes" id="UP000078070">
    <property type="component" value="Chromosome"/>
</dbReference>
<name>A0A1A9F5M3_9GAMM</name>
<dbReference type="Gene3D" id="1.10.10.10">
    <property type="entry name" value="Winged helix-like DNA-binding domain superfamily/Winged helix DNA-binding domain"/>
    <property type="match status" value="1"/>
</dbReference>
<dbReference type="PANTHER" id="PTHR30126:SF40">
    <property type="entry name" value="HTH-TYPE TRANSCRIPTIONAL REGULATOR GLTR"/>
    <property type="match status" value="1"/>
</dbReference>
<dbReference type="SUPFAM" id="SSF46785">
    <property type="entry name" value="Winged helix' DNA-binding domain"/>
    <property type="match status" value="1"/>
</dbReference>
<dbReference type="InterPro" id="IPR036390">
    <property type="entry name" value="WH_DNA-bd_sf"/>
</dbReference>
<keyword evidence="2" id="KW-0805">Transcription regulation</keyword>
<reference evidence="7" key="1">
    <citation type="submission" date="2016-05" db="EMBL/GenBank/DDBJ databases">
        <authorList>
            <person name="Baek K."/>
            <person name="Yang S.-J."/>
        </authorList>
    </citation>
    <scope>NUCLEOTIDE SEQUENCE [LARGE SCALE GENOMIC DNA]</scope>
    <source>
        <strain evidence="7">ST58-10</strain>
    </source>
</reference>
<dbReference type="KEGG" id="mars:A8C75_00065"/>
<dbReference type="Gene3D" id="3.40.190.290">
    <property type="match status" value="1"/>
</dbReference>
<evidence type="ECO:0000256" key="3">
    <source>
        <dbReference type="ARBA" id="ARBA00023125"/>
    </source>
</evidence>
<evidence type="ECO:0000259" key="5">
    <source>
        <dbReference type="PROSITE" id="PS50931"/>
    </source>
</evidence>
<dbReference type="Pfam" id="PF00126">
    <property type="entry name" value="HTH_1"/>
    <property type="match status" value="1"/>
</dbReference>
<evidence type="ECO:0000256" key="4">
    <source>
        <dbReference type="ARBA" id="ARBA00023163"/>
    </source>
</evidence>
<dbReference type="InterPro" id="IPR005119">
    <property type="entry name" value="LysR_subst-bd"/>
</dbReference>
<evidence type="ECO:0000313" key="6">
    <source>
        <dbReference type="EMBL" id="ANG65033.1"/>
    </source>
</evidence>
<proteinExistence type="inferred from homology"/>
<evidence type="ECO:0000313" key="7">
    <source>
        <dbReference type="Proteomes" id="UP000078070"/>
    </source>
</evidence>
<organism evidence="6 7">
    <name type="scientific">Marinobacterium aestuarii</name>
    <dbReference type="NCBI Taxonomy" id="1821621"/>
    <lineage>
        <taxon>Bacteria</taxon>
        <taxon>Pseudomonadati</taxon>
        <taxon>Pseudomonadota</taxon>
        <taxon>Gammaproteobacteria</taxon>
        <taxon>Oceanospirillales</taxon>
        <taxon>Oceanospirillaceae</taxon>
        <taxon>Marinobacterium</taxon>
    </lineage>
</organism>
<dbReference type="PANTHER" id="PTHR30126">
    <property type="entry name" value="HTH-TYPE TRANSCRIPTIONAL REGULATOR"/>
    <property type="match status" value="1"/>
</dbReference>
<dbReference type="SUPFAM" id="SSF53850">
    <property type="entry name" value="Periplasmic binding protein-like II"/>
    <property type="match status" value="1"/>
</dbReference>
<dbReference type="OrthoDB" id="464481at2"/>
<dbReference type="InterPro" id="IPR036388">
    <property type="entry name" value="WH-like_DNA-bd_sf"/>
</dbReference>
<dbReference type="GO" id="GO:0000976">
    <property type="term" value="F:transcription cis-regulatory region binding"/>
    <property type="evidence" value="ECO:0007669"/>
    <property type="project" value="TreeGrafter"/>
</dbReference>
<dbReference type="InterPro" id="IPR000847">
    <property type="entry name" value="LysR_HTH_N"/>
</dbReference>
<keyword evidence="4" id="KW-0804">Transcription</keyword>
<keyword evidence="3" id="KW-0238">DNA-binding</keyword>
<keyword evidence="7" id="KW-1185">Reference proteome</keyword>
<dbReference type="FunFam" id="1.10.10.10:FF:000001">
    <property type="entry name" value="LysR family transcriptional regulator"/>
    <property type="match status" value="1"/>
</dbReference>